<proteinExistence type="predicted"/>
<dbReference type="EMBL" id="WTPW01000214">
    <property type="protein sequence ID" value="KAF0534168.1"/>
    <property type="molecule type" value="Genomic_DNA"/>
</dbReference>
<reference evidence="1 2" key="1">
    <citation type="journal article" date="2019" name="Environ. Microbiol.">
        <title>At the nexus of three kingdoms: the genome of the mycorrhizal fungus Gigaspora margarita provides insights into plant, endobacterial and fungal interactions.</title>
        <authorList>
            <person name="Venice F."/>
            <person name="Ghignone S."/>
            <person name="Salvioli di Fossalunga A."/>
            <person name="Amselem J."/>
            <person name="Novero M."/>
            <person name="Xianan X."/>
            <person name="Sedzielewska Toro K."/>
            <person name="Morin E."/>
            <person name="Lipzen A."/>
            <person name="Grigoriev I.V."/>
            <person name="Henrissat B."/>
            <person name="Martin F.M."/>
            <person name="Bonfante P."/>
        </authorList>
    </citation>
    <scope>NUCLEOTIDE SEQUENCE [LARGE SCALE GENOMIC DNA]</scope>
    <source>
        <strain evidence="1 2">BEG34</strain>
    </source>
</reference>
<dbReference type="AlphaFoldDB" id="A0A8H4AUI6"/>
<dbReference type="InterPro" id="IPR009003">
    <property type="entry name" value="Peptidase_S1_PA"/>
</dbReference>
<dbReference type="Gene3D" id="2.40.10.10">
    <property type="entry name" value="Trypsin-like serine proteases"/>
    <property type="match status" value="1"/>
</dbReference>
<dbReference type="SUPFAM" id="SSF50494">
    <property type="entry name" value="Trypsin-like serine proteases"/>
    <property type="match status" value="1"/>
</dbReference>
<evidence type="ECO:0008006" key="3">
    <source>
        <dbReference type="Google" id="ProtNLM"/>
    </source>
</evidence>
<accession>A0A8H4AUI6</accession>
<dbReference type="InterPro" id="IPR043504">
    <property type="entry name" value="Peptidase_S1_PA_chymotrypsin"/>
</dbReference>
<evidence type="ECO:0000313" key="1">
    <source>
        <dbReference type="EMBL" id="KAF0534168.1"/>
    </source>
</evidence>
<comment type="caution">
    <text evidence="1">The sequence shown here is derived from an EMBL/GenBank/DDBJ whole genome shotgun (WGS) entry which is preliminary data.</text>
</comment>
<keyword evidence="2" id="KW-1185">Reference proteome</keyword>
<protein>
    <recommendedName>
        <fullName evidence="3">Peptidase S1 domain-containing protein</fullName>
    </recommendedName>
</protein>
<name>A0A8H4AUI6_GIGMA</name>
<sequence>MVKYRYNNIRTFHILAGKESYETVCEGDSGGPAFSYLQVLSTVSLIGIIIVKVQDLNEFIPLDVILNKNGLELPRVVRNN</sequence>
<dbReference type="Proteomes" id="UP000439903">
    <property type="component" value="Unassembled WGS sequence"/>
</dbReference>
<evidence type="ECO:0000313" key="2">
    <source>
        <dbReference type="Proteomes" id="UP000439903"/>
    </source>
</evidence>
<organism evidence="1 2">
    <name type="scientific">Gigaspora margarita</name>
    <dbReference type="NCBI Taxonomy" id="4874"/>
    <lineage>
        <taxon>Eukaryota</taxon>
        <taxon>Fungi</taxon>
        <taxon>Fungi incertae sedis</taxon>
        <taxon>Mucoromycota</taxon>
        <taxon>Glomeromycotina</taxon>
        <taxon>Glomeromycetes</taxon>
        <taxon>Diversisporales</taxon>
        <taxon>Gigasporaceae</taxon>
        <taxon>Gigaspora</taxon>
    </lineage>
</organism>
<gene>
    <name evidence="1" type="ORF">F8M41_010183</name>
</gene>